<name>A0ABS6K0X1_9BACI</name>
<gene>
    <name evidence="1" type="ORF">KS407_21930</name>
</gene>
<dbReference type="Proteomes" id="UP000790580">
    <property type="component" value="Unassembled WGS sequence"/>
</dbReference>
<dbReference type="EMBL" id="JAHQCR010000088">
    <property type="protein sequence ID" value="MBU9724087.1"/>
    <property type="molecule type" value="Genomic_DNA"/>
</dbReference>
<evidence type="ECO:0000313" key="1">
    <source>
        <dbReference type="EMBL" id="MBU9724087.1"/>
    </source>
</evidence>
<protein>
    <submittedName>
        <fullName evidence="1">Uncharacterized protein</fullName>
    </submittedName>
</protein>
<sequence length="116" mass="13944">MDELYKQLHIYLNMNEEISLPEFDSYYKKVIDYFNEEADNFDEEKLWKALFISENVMSNADARSKESKKSDAKKFKKIAQRLSLWAQNFTARLAELGYSQDEMNERFEKMFDDKPE</sequence>
<organism evidence="1 2">
    <name type="scientific">Evansella alkalicola</name>
    <dbReference type="NCBI Taxonomy" id="745819"/>
    <lineage>
        <taxon>Bacteria</taxon>
        <taxon>Bacillati</taxon>
        <taxon>Bacillota</taxon>
        <taxon>Bacilli</taxon>
        <taxon>Bacillales</taxon>
        <taxon>Bacillaceae</taxon>
        <taxon>Evansella</taxon>
    </lineage>
</organism>
<comment type="caution">
    <text evidence="1">The sequence shown here is derived from an EMBL/GenBank/DDBJ whole genome shotgun (WGS) entry which is preliminary data.</text>
</comment>
<accession>A0ABS6K0X1</accession>
<dbReference type="RefSeq" id="WP_088074965.1">
    <property type="nucleotide sequence ID" value="NZ_JAHQCR010000088.1"/>
</dbReference>
<reference evidence="1 2" key="1">
    <citation type="submission" date="2021-06" db="EMBL/GenBank/DDBJ databases">
        <title>Bacillus sp. RD4P76, an endophyte from a halophyte.</title>
        <authorList>
            <person name="Sun J.-Q."/>
        </authorList>
    </citation>
    <scope>NUCLEOTIDE SEQUENCE [LARGE SCALE GENOMIC DNA]</scope>
    <source>
        <strain evidence="1 2">JCM 17098</strain>
    </source>
</reference>
<keyword evidence="2" id="KW-1185">Reference proteome</keyword>
<proteinExistence type="predicted"/>
<evidence type="ECO:0000313" key="2">
    <source>
        <dbReference type="Proteomes" id="UP000790580"/>
    </source>
</evidence>